<accession>A0ACB8XPH0</accession>
<dbReference type="EMBL" id="CM042062">
    <property type="protein sequence ID" value="KAI3669958.1"/>
    <property type="molecule type" value="Genomic_DNA"/>
</dbReference>
<gene>
    <name evidence="1" type="ORF">L6452_41473</name>
</gene>
<comment type="caution">
    <text evidence="1">The sequence shown here is derived from an EMBL/GenBank/DDBJ whole genome shotgun (WGS) entry which is preliminary data.</text>
</comment>
<sequence length="264" mass="29575">MIQLSTTMPFMDPAKFTWACIGDQATNKIIFDILILDAKEAAETADWIICNSTMELEVGAFTLFPKMLPIGPLLASNCFLKQTGHFWKEDSTCLTWLDQQPVCLVIYVAFGSITIFNQPQFEELALGLELTNKPFLWAVRPGTSGSTNTTVYPDGFMDRVCNRGKMVSWAPEQEFLNTTYICEIWKTGMGLNKDENSGIVTRGEIKSKVEQLLSNNIVKENALNLQEKVGARKSSNKNLRNFIDWLKEGNANANVNAPEKNTSK</sequence>
<protein>
    <submittedName>
        <fullName evidence="1">Uncharacterized protein</fullName>
    </submittedName>
</protein>
<proteinExistence type="predicted"/>
<evidence type="ECO:0000313" key="2">
    <source>
        <dbReference type="Proteomes" id="UP001055879"/>
    </source>
</evidence>
<dbReference type="Proteomes" id="UP001055879">
    <property type="component" value="Linkage Group LG16"/>
</dbReference>
<reference evidence="2" key="1">
    <citation type="journal article" date="2022" name="Mol. Ecol. Resour.">
        <title>The genomes of chicory, endive, great burdock and yacon provide insights into Asteraceae palaeo-polyploidization history and plant inulin production.</title>
        <authorList>
            <person name="Fan W."/>
            <person name="Wang S."/>
            <person name="Wang H."/>
            <person name="Wang A."/>
            <person name="Jiang F."/>
            <person name="Liu H."/>
            <person name="Zhao H."/>
            <person name="Xu D."/>
            <person name="Zhang Y."/>
        </authorList>
    </citation>
    <scope>NUCLEOTIDE SEQUENCE [LARGE SCALE GENOMIC DNA]</scope>
    <source>
        <strain evidence="2">cv. Niubang</strain>
    </source>
</reference>
<name>A0ACB8XPH0_ARCLA</name>
<organism evidence="1 2">
    <name type="scientific">Arctium lappa</name>
    <name type="common">Greater burdock</name>
    <name type="synonym">Lappa major</name>
    <dbReference type="NCBI Taxonomy" id="4217"/>
    <lineage>
        <taxon>Eukaryota</taxon>
        <taxon>Viridiplantae</taxon>
        <taxon>Streptophyta</taxon>
        <taxon>Embryophyta</taxon>
        <taxon>Tracheophyta</taxon>
        <taxon>Spermatophyta</taxon>
        <taxon>Magnoliopsida</taxon>
        <taxon>eudicotyledons</taxon>
        <taxon>Gunneridae</taxon>
        <taxon>Pentapetalae</taxon>
        <taxon>asterids</taxon>
        <taxon>campanulids</taxon>
        <taxon>Asterales</taxon>
        <taxon>Asteraceae</taxon>
        <taxon>Carduoideae</taxon>
        <taxon>Cardueae</taxon>
        <taxon>Arctiinae</taxon>
        <taxon>Arctium</taxon>
    </lineage>
</organism>
<keyword evidence="2" id="KW-1185">Reference proteome</keyword>
<evidence type="ECO:0000313" key="1">
    <source>
        <dbReference type="EMBL" id="KAI3669958.1"/>
    </source>
</evidence>
<reference evidence="1 2" key="2">
    <citation type="journal article" date="2022" name="Mol. Ecol. Resour.">
        <title>The genomes of chicory, endive, great burdock and yacon provide insights into Asteraceae paleo-polyploidization history and plant inulin production.</title>
        <authorList>
            <person name="Fan W."/>
            <person name="Wang S."/>
            <person name="Wang H."/>
            <person name="Wang A."/>
            <person name="Jiang F."/>
            <person name="Liu H."/>
            <person name="Zhao H."/>
            <person name="Xu D."/>
            <person name="Zhang Y."/>
        </authorList>
    </citation>
    <scope>NUCLEOTIDE SEQUENCE [LARGE SCALE GENOMIC DNA]</scope>
    <source>
        <strain evidence="2">cv. Niubang</strain>
    </source>
</reference>